<dbReference type="AlphaFoldDB" id="A0A1D6LAA3"/>
<dbReference type="EMBL" id="CM007647">
    <property type="protein sequence ID" value="ONM11055.1"/>
    <property type="molecule type" value="Genomic_DNA"/>
</dbReference>
<evidence type="ECO:0000313" key="1">
    <source>
        <dbReference type="EMBL" id="ONM11055.1"/>
    </source>
</evidence>
<proteinExistence type="predicted"/>
<organism evidence="1">
    <name type="scientific">Zea mays</name>
    <name type="common">Maize</name>
    <dbReference type="NCBI Taxonomy" id="4577"/>
    <lineage>
        <taxon>Eukaryota</taxon>
        <taxon>Viridiplantae</taxon>
        <taxon>Streptophyta</taxon>
        <taxon>Embryophyta</taxon>
        <taxon>Tracheophyta</taxon>
        <taxon>Spermatophyta</taxon>
        <taxon>Magnoliopsida</taxon>
        <taxon>Liliopsida</taxon>
        <taxon>Poales</taxon>
        <taxon>Poaceae</taxon>
        <taxon>PACMAD clade</taxon>
        <taxon>Panicoideae</taxon>
        <taxon>Andropogonodae</taxon>
        <taxon>Andropogoneae</taxon>
        <taxon>Tripsacinae</taxon>
        <taxon>Zea</taxon>
    </lineage>
</organism>
<protein>
    <submittedName>
        <fullName evidence="1">Anthranilate synthase alpha subunit 2 chloroplastic</fullName>
    </submittedName>
</protein>
<reference evidence="1" key="1">
    <citation type="submission" date="2015-12" db="EMBL/GenBank/DDBJ databases">
        <title>Update maize B73 reference genome by single molecule sequencing technologies.</title>
        <authorList>
            <consortium name="Maize Genome Sequencing Project"/>
            <person name="Ware D."/>
        </authorList>
    </citation>
    <scope>NUCLEOTIDE SEQUENCE [LARGE SCALE GENOMIC DNA]</scope>
    <source>
        <tissue evidence="1">Seedling</tissue>
    </source>
</reference>
<name>A0A1D6LAA3_MAIZE</name>
<accession>A0A1D6LAA3</accession>
<sequence>MRAVSNLVGRAAQHSILWRSTRGPTPECQAWPRRVAPRPPRLHSTPLHSPAPAARVLLPRAPPRPAPIYIHSRSSPSTTLLTAHSCSCHPARRPQSMATASLALSLRLAPSSRPLSLRRRGAAGVTCRATTATFHQLDAVEGGGVQVPDGGGGGPQPAAAHEVHLLRSPHARASVPLSR</sequence>
<gene>
    <name evidence="1" type="ORF">ZEAMMB73_Zm00001d034713</name>
</gene>